<accession>A0A0E9Q9M5</accession>
<reference evidence="1" key="2">
    <citation type="journal article" date="2015" name="Fish Shellfish Immunol.">
        <title>Early steps in the European eel (Anguilla anguilla)-Vibrio vulnificus interaction in the gills: Role of the RtxA13 toxin.</title>
        <authorList>
            <person name="Callol A."/>
            <person name="Pajuelo D."/>
            <person name="Ebbesson L."/>
            <person name="Teles M."/>
            <person name="MacKenzie S."/>
            <person name="Amaro C."/>
        </authorList>
    </citation>
    <scope>NUCLEOTIDE SEQUENCE</scope>
</reference>
<proteinExistence type="predicted"/>
<name>A0A0E9Q9M5_ANGAN</name>
<dbReference type="EMBL" id="GBXM01095532">
    <property type="protein sequence ID" value="JAH13045.1"/>
    <property type="molecule type" value="Transcribed_RNA"/>
</dbReference>
<sequence>MKSICSFHMCTSETHPVGFVFTCGEKQTDVCQALHRFIGFQLLSVTSQACSTWYQYAFWDCCGADFKRCGLLETPVQTREKTKAVV</sequence>
<reference evidence="1" key="1">
    <citation type="submission" date="2014-11" db="EMBL/GenBank/DDBJ databases">
        <authorList>
            <person name="Amaro Gonzalez C."/>
        </authorList>
    </citation>
    <scope>NUCLEOTIDE SEQUENCE</scope>
</reference>
<dbReference type="AlphaFoldDB" id="A0A0E9Q9M5"/>
<protein>
    <submittedName>
        <fullName evidence="1">Uncharacterized protein</fullName>
    </submittedName>
</protein>
<organism evidence="1">
    <name type="scientific">Anguilla anguilla</name>
    <name type="common">European freshwater eel</name>
    <name type="synonym">Muraena anguilla</name>
    <dbReference type="NCBI Taxonomy" id="7936"/>
    <lineage>
        <taxon>Eukaryota</taxon>
        <taxon>Metazoa</taxon>
        <taxon>Chordata</taxon>
        <taxon>Craniata</taxon>
        <taxon>Vertebrata</taxon>
        <taxon>Euteleostomi</taxon>
        <taxon>Actinopterygii</taxon>
        <taxon>Neopterygii</taxon>
        <taxon>Teleostei</taxon>
        <taxon>Anguilliformes</taxon>
        <taxon>Anguillidae</taxon>
        <taxon>Anguilla</taxon>
    </lineage>
</organism>
<evidence type="ECO:0000313" key="1">
    <source>
        <dbReference type="EMBL" id="JAH13045.1"/>
    </source>
</evidence>